<accession>A0A1H9NSD2</accession>
<keyword evidence="2" id="KW-1185">Reference proteome</keyword>
<protein>
    <submittedName>
        <fullName evidence="1">Uncharacterized protein</fullName>
    </submittedName>
</protein>
<organism evidence="1 2">
    <name type="scientific">Giesbergeria anulus</name>
    <dbReference type="NCBI Taxonomy" id="180197"/>
    <lineage>
        <taxon>Bacteria</taxon>
        <taxon>Pseudomonadati</taxon>
        <taxon>Pseudomonadota</taxon>
        <taxon>Betaproteobacteria</taxon>
        <taxon>Burkholderiales</taxon>
        <taxon>Comamonadaceae</taxon>
        <taxon>Giesbergeria</taxon>
    </lineage>
</organism>
<evidence type="ECO:0000313" key="1">
    <source>
        <dbReference type="EMBL" id="SER38822.1"/>
    </source>
</evidence>
<dbReference type="OrthoDB" id="8913945at2"/>
<reference evidence="1 2" key="1">
    <citation type="submission" date="2016-10" db="EMBL/GenBank/DDBJ databases">
        <authorList>
            <person name="de Groot N.N."/>
        </authorList>
    </citation>
    <scope>NUCLEOTIDE SEQUENCE [LARGE SCALE GENOMIC DNA]</scope>
    <source>
        <strain evidence="1 2">ATCC 35958</strain>
    </source>
</reference>
<dbReference type="AlphaFoldDB" id="A0A1H9NSD2"/>
<proteinExistence type="predicted"/>
<evidence type="ECO:0000313" key="2">
    <source>
        <dbReference type="Proteomes" id="UP000199766"/>
    </source>
</evidence>
<dbReference type="EMBL" id="FOGD01000007">
    <property type="protein sequence ID" value="SER38822.1"/>
    <property type="molecule type" value="Genomic_DNA"/>
</dbReference>
<dbReference type="RefSeq" id="WP_143059661.1">
    <property type="nucleotide sequence ID" value="NZ_FOGD01000007.1"/>
</dbReference>
<dbReference type="Proteomes" id="UP000199766">
    <property type="component" value="Unassembled WGS sequence"/>
</dbReference>
<sequence length="74" mass="8174">MPHIEIRRVASIDGEIYPVAKFVQRTVSGWQVRVRSLKTSLHFADANYGGPAQSLIQANLEAQSHIPPPQPPNS</sequence>
<gene>
    <name evidence="1" type="ORF">SAMN02982919_02325</name>
</gene>
<name>A0A1H9NSD2_9BURK</name>